<dbReference type="InterPro" id="IPR003736">
    <property type="entry name" value="PAAI_dom"/>
</dbReference>
<comment type="caution">
    <text evidence="4">The sequence shown here is derived from an EMBL/GenBank/DDBJ whole genome shotgun (WGS) entry which is preliminary data.</text>
</comment>
<evidence type="ECO:0000313" key="4">
    <source>
        <dbReference type="EMBL" id="KAL2068347.1"/>
    </source>
</evidence>
<accession>A0ABR4CEG6</accession>
<keyword evidence="5" id="KW-1185">Reference proteome</keyword>
<dbReference type="Gene3D" id="3.10.129.10">
    <property type="entry name" value="Hotdog Thioesterase"/>
    <property type="match status" value="1"/>
</dbReference>
<dbReference type="EMBL" id="JAZHXI010000009">
    <property type="protein sequence ID" value="KAL2068347.1"/>
    <property type="molecule type" value="Genomic_DNA"/>
</dbReference>
<evidence type="ECO:0000259" key="3">
    <source>
        <dbReference type="Pfam" id="PF03061"/>
    </source>
</evidence>
<dbReference type="SUPFAM" id="SSF54637">
    <property type="entry name" value="Thioesterase/thiol ester dehydrase-isomerase"/>
    <property type="match status" value="1"/>
</dbReference>
<dbReference type="InterPro" id="IPR029069">
    <property type="entry name" value="HotDog_dom_sf"/>
</dbReference>
<proteinExistence type="inferred from homology"/>
<dbReference type="Proteomes" id="UP001595075">
    <property type="component" value="Unassembled WGS sequence"/>
</dbReference>
<reference evidence="4 5" key="1">
    <citation type="journal article" date="2024" name="Commun. Biol.">
        <title>Comparative genomic analysis of thermophilic fungi reveals convergent evolutionary adaptations and gene losses.</title>
        <authorList>
            <person name="Steindorff A.S."/>
            <person name="Aguilar-Pontes M.V."/>
            <person name="Robinson A.J."/>
            <person name="Andreopoulos B."/>
            <person name="LaButti K."/>
            <person name="Kuo A."/>
            <person name="Mondo S."/>
            <person name="Riley R."/>
            <person name="Otillar R."/>
            <person name="Haridas S."/>
            <person name="Lipzen A."/>
            <person name="Grimwood J."/>
            <person name="Schmutz J."/>
            <person name="Clum A."/>
            <person name="Reid I.D."/>
            <person name="Moisan M.C."/>
            <person name="Butler G."/>
            <person name="Nguyen T.T.M."/>
            <person name="Dewar K."/>
            <person name="Conant G."/>
            <person name="Drula E."/>
            <person name="Henrissat B."/>
            <person name="Hansel C."/>
            <person name="Singer S."/>
            <person name="Hutchinson M.I."/>
            <person name="de Vries R.P."/>
            <person name="Natvig D.O."/>
            <person name="Powell A.J."/>
            <person name="Tsang A."/>
            <person name="Grigoriev I.V."/>
        </authorList>
    </citation>
    <scope>NUCLEOTIDE SEQUENCE [LARGE SCALE GENOMIC DNA]</scope>
    <source>
        <strain evidence="4 5">CBS 494.80</strain>
    </source>
</reference>
<dbReference type="PANTHER" id="PTHR21660">
    <property type="entry name" value="THIOESTERASE SUPERFAMILY MEMBER-RELATED"/>
    <property type="match status" value="1"/>
</dbReference>
<dbReference type="InterPro" id="IPR039298">
    <property type="entry name" value="ACOT13"/>
</dbReference>
<dbReference type="InterPro" id="IPR006683">
    <property type="entry name" value="Thioestr_dom"/>
</dbReference>
<dbReference type="CDD" id="cd03443">
    <property type="entry name" value="PaaI_thioesterase"/>
    <property type="match status" value="1"/>
</dbReference>
<keyword evidence="2" id="KW-0378">Hydrolase</keyword>
<sequence length="148" mass="15515">MSQNPSSSYTTALTQGVLAVPLSQTLGLSLVSQTSSPQPEALLTLTTTPLHLIPNAQTLHGGISTLLIDTACYIALIPTLSEGQTAATIASSFQILDAVRGVGKVYEIEGRVVRMGRKVVFCEGSVKCEGRIVARGNVTKVVKGGSRF</sequence>
<gene>
    <name evidence="4" type="ORF">VTL71DRAFT_16445</name>
</gene>
<protein>
    <recommendedName>
        <fullName evidence="3">Thioesterase domain-containing protein</fullName>
    </recommendedName>
</protein>
<evidence type="ECO:0000256" key="1">
    <source>
        <dbReference type="ARBA" id="ARBA00008324"/>
    </source>
</evidence>
<dbReference type="NCBIfam" id="TIGR00369">
    <property type="entry name" value="unchar_dom_1"/>
    <property type="match status" value="1"/>
</dbReference>
<dbReference type="Pfam" id="PF03061">
    <property type="entry name" value="4HBT"/>
    <property type="match status" value="1"/>
</dbReference>
<organism evidence="4 5">
    <name type="scientific">Oculimacula yallundae</name>
    <dbReference type="NCBI Taxonomy" id="86028"/>
    <lineage>
        <taxon>Eukaryota</taxon>
        <taxon>Fungi</taxon>
        <taxon>Dikarya</taxon>
        <taxon>Ascomycota</taxon>
        <taxon>Pezizomycotina</taxon>
        <taxon>Leotiomycetes</taxon>
        <taxon>Helotiales</taxon>
        <taxon>Ploettnerulaceae</taxon>
        <taxon>Oculimacula</taxon>
    </lineage>
</organism>
<comment type="similarity">
    <text evidence="1">Belongs to the thioesterase PaaI family.</text>
</comment>
<evidence type="ECO:0000313" key="5">
    <source>
        <dbReference type="Proteomes" id="UP001595075"/>
    </source>
</evidence>
<name>A0ABR4CEG6_9HELO</name>
<feature type="domain" description="Thioesterase" evidence="3">
    <location>
        <begin position="57"/>
        <end position="131"/>
    </location>
</feature>
<dbReference type="PANTHER" id="PTHR21660:SF1">
    <property type="entry name" value="ACYL-COENZYME A THIOESTERASE 13"/>
    <property type="match status" value="1"/>
</dbReference>
<evidence type="ECO:0000256" key="2">
    <source>
        <dbReference type="ARBA" id="ARBA00022801"/>
    </source>
</evidence>